<feature type="domain" description="START" evidence="1">
    <location>
        <begin position="16"/>
        <end position="189"/>
    </location>
</feature>
<dbReference type="InParanoid" id="Q22DP3"/>
<dbReference type="CDD" id="cd00177">
    <property type="entry name" value="START"/>
    <property type="match status" value="1"/>
</dbReference>
<protein>
    <submittedName>
        <fullName evidence="2">START domain protein</fullName>
    </submittedName>
</protein>
<dbReference type="InterPro" id="IPR023393">
    <property type="entry name" value="START-like_dom_sf"/>
</dbReference>
<dbReference type="HOGENOM" id="CLU_086530_0_0_1"/>
<evidence type="ECO:0000313" key="3">
    <source>
        <dbReference type="Proteomes" id="UP000009168"/>
    </source>
</evidence>
<sequence>MFSNIYSKIIGNKIQELLEIKNNLQGWKLEKQGNILSYFSSKYHNNQVNLAKFQGVIPVKFENAVEYYQDGLQNQCRQKNCGDLEYLEKVDDNTLVTLGKLRGNFLFDPRDLLTVQNKHQLNKDEVLITRSDINSHHFYVQNPHTIRADTKVYGIFLKRLDPVNTYLEAYFLYDLKGRIPAFIQTSMMKYNYEVLLNDIGQMKQL</sequence>
<keyword evidence="3" id="KW-1185">Reference proteome</keyword>
<dbReference type="InterPro" id="IPR002913">
    <property type="entry name" value="START_lipid-bd_dom"/>
</dbReference>
<dbReference type="GeneID" id="7834577"/>
<gene>
    <name evidence="2" type="ORF">TTHERM_00938990</name>
</gene>
<reference evidence="3" key="1">
    <citation type="journal article" date="2006" name="PLoS Biol.">
        <title>Macronuclear genome sequence of the ciliate Tetrahymena thermophila, a model eukaryote.</title>
        <authorList>
            <person name="Eisen J.A."/>
            <person name="Coyne R.S."/>
            <person name="Wu M."/>
            <person name="Wu D."/>
            <person name="Thiagarajan M."/>
            <person name="Wortman J.R."/>
            <person name="Badger J.H."/>
            <person name="Ren Q."/>
            <person name="Amedeo P."/>
            <person name="Jones K.M."/>
            <person name="Tallon L.J."/>
            <person name="Delcher A.L."/>
            <person name="Salzberg S.L."/>
            <person name="Silva J.C."/>
            <person name="Haas B.J."/>
            <person name="Majoros W.H."/>
            <person name="Farzad M."/>
            <person name="Carlton J.M."/>
            <person name="Smith R.K. Jr."/>
            <person name="Garg J."/>
            <person name="Pearlman R.E."/>
            <person name="Karrer K.M."/>
            <person name="Sun L."/>
            <person name="Manning G."/>
            <person name="Elde N.C."/>
            <person name="Turkewitz A.P."/>
            <person name="Asai D.J."/>
            <person name="Wilkes D.E."/>
            <person name="Wang Y."/>
            <person name="Cai H."/>
            <person name="Collins K."/>
            <person name="Stewart B.A."/>
            <person name="Lee S.R."/>
            <person name="Wilamowska K."/>
            <person name="Weinberg Z."/>
            <person name="Ruzzo W.L."/>
            <person name="Wloga D."/>
            <person name="Gaertig J."/>
            <person name="Frankel J."/>
            <person name="Tsao C.-C."/>
            <person name="Gorovsky M.A."/>
            <person name="Keeling P.J."/>
            <person name="Waller R.F."/>
            <person name="Patron N.J."/>
            <person name="Cherry J.M."/>
            <person name="Stover N.A."/>
            <person name="Krieger C.J."/>
            <person name="del Toro C."/>
            <person name="Ryder H.F."/>
            <person name="Williamson S.C."/>
            <person name="Barbeau R.A."/>
            <person name="Hamilton E.P."/>
            <person name="Orias E."/>
        </authorList>
    </citation>
    <scope>NUCLEOTIDE SEQUENCE [LARGE SCALE GENOMIC DNA]</scope>
    <source>
        <strain evidence="3">SB210</strain>
    </source>
</reference>
<proteinExistence type="predicted"/>
<dbReference type="SUPFAM" id="SSF55961">
    <property type="entry name" value="Bet v1-like"/>
    <property type="match status" value="1"/>
</dbReference>
<name>Q22DP3_TETTS</name>
<dbReference type="KEGG" id="tet:TTHERM_00938990"/>
<dbReference type="EMBL" id="GG662503">
    <property type="protein sequence ID" value="EAR83411.1"/>
    <property type="molecule type" value="Genomic_DNA"/>
</dbReference>
<dbReference type="GO" id="GO:0008289">
    <property type="term" value="F:lipid binding"/>
    <property type="evidence" value="ECO:0007669"/>
    <property type="project" value="InterPro"/>
</dbReference>
<dbReference type="Pfam" id="PF01852">
    <property type="entry name" value="START"/>
    <property type="match status" value="1"/>
</dbReference>
<dbReference type="Proteomes" id="UP000009168">
    <property type="component" value="Unassembled WGS sequence"/>
</dbReference>
<dbReference type="AlphaFoldDB" id="Q22DP3"/>
<dbReference type="OrthoDB" id="333905at2759"/>
<evidence type="ECO:0000259" key="1">
    <source>
        <dbReference type="Pfam" id="PF01852"/>
    </source>
</evidence>
<evidence type="ECO:0000313" key="2">
    <source>
        <dbReference type="EMBL" id="EAR83411.1"/>
    </source>
</evidence>
<dbReference type="Gene3D" id="3.30.530.20">
    <property type="match status" value="1"/>
</dbReference>
<accession>Q22DP3</accession>
<dbReference type="RefSeq" id="XP_001031074.1">
    <property type="nucleotide sequence ID" value="XM_001031074.1"/>
</dbReference>
<organism evidence="2 3">
    <name type="scientific">Tetrahymena thermophila (strain SB210)</name>
    <dbReference type="NCBI Taxonomy" id="312017"/>
    <lineage>
        <taxon>Eukaryota</taxon>
        <taxon>Sar</taxon>
        <taxon>Alveolata</taxon>
        <taxon>Ciliophora</taxon>
        <taxon>Intramacronucleata</taxon>
        <taxon>Oligohymenophorea</taxon>
        <taxon>Hymenostomatida</taxon>
        <taxon>Tetrahymenina</taxon>
        <taxon>Tetrahymenidae</taxon>
        <taxon>Tetrahymena</taxon>
    </lineage>
</organism>